<dbReference type="SUPFAM" id="SSF48452">
    <property type="entry name" value="TPR-like"/>
    <property type="match status" value="1"/>
</dbReference>
<accession>A0A086T9C2</accession>
<dbReference type="AlphaFoldDB" id="A0A086T9C2"/>
<dbReference type="FunFam" id="1.25.40.10:FF:000202">
    <property type="entry name" value="Unplaced genomic scaffold supercont1.7, whole genome shotgun sequence"/>
    <property type="match status" value="1"/>
</dbReference>
<dbReference type="OrthoDB" id="2017974at2759"/>
<evidence type="ECO:0000259" key="2">
    <source>
        <dbReference type="Pfam" id="PF10373"/>
    </source>
</evidence>
<comment type="caution">
    <text evidence="3">The sequence shown here is derived from an EMBL/GenBank/DDBJ whole genome shotgun (WGS) entry which is preliminary data.</text>
</comment>
<dbReference type="Gene3D" id="1.25.40.10">
    <property type="entry name" value="Tetratricopeptide repeat domain"/>
    <property type="match status" value="1"/>
</dbReference>
<evidence type="ECO:0000313" key="4">
    <source>
        <dbReference type="Proteomes" id="UP000029964"/>
    </source>
</evidence>
<keyword evidence="4" id="KW-1185">Reference proteome</keyword>
<dbReference type="GO" id="GO:0042162">
    <property type="term" value="F:telomeric DNA binding"/>
    <property type="evidence" value="ECO:0007669"/>
    <property type="project" value="TreeGrafter"/>
</dbReference>
<dbReference type="InterPro" id="IPR045153">
    <property type="entry name" value="Est1/Ebs1-like"/>
</dbReference>
<sequence length="777" mass="87748">MSRLEEGWINHLRNASRQSHDKAAAAGQTVKCPSCDADVAADLHEFRNHVAGDVAKHASLASDTDIEDAFRKISIKPSCVSPSTLSLWKSRHLTTQPFRTRTATRSEGQPQSRSTKKRPVSGAGGDGQDRSATVRNSADSSQRESKRLCSPPASDTQQRGSSPPTPTPTPGHRNRGRTPASPNEFDRGYGRGQRPAGQLFNPNSDLPQPKSGSGRHPQKAPGRPRSIPSMKAPPAYQPDPERPHTFLVSQPDTEPISHDQLVGEVKGIYTGLVMIEAKCIEVDTAQSSNTEHQPGSEQWQALIALHRTLLHEHHDFFLASQHPAASDALKRLPAKYAMPARMWRHGIHSFLELLRHRLPGSYDQMLTFIYMAYGLMALLYETVTAFEDTWVECLGDLARYRMAIEDTDIKDREIWTGVARSWYSLASEKAPTTGRLYHHLAILARPNAVQQLYFYTKSLCVPVPFPSARESAMTLFDPLFADNPPRLQEIDAAFVRVHAILFSGKHEDQLQPSMDQYRQLLDPHIGRTTKRWLETGYHTGIPMACSLLGYGAEDHFLMKIVRQRPEQTDVNMEASSISEGGPDDKFRKALSFMVAVYEIVVRRWGDPNTLPFLHTILAFMYHVSRYPAAMVHLEKDFPWKLTAVMLNYLHHSCQFEPRIDSEEFPGAHKNDTPRPLPEDFALQGLIYTEEYYPISWFRDSKVEEDEKYFELASMTDQRKERLLWLGRRLATSGQWLTWDNETRQFGVAEPYANDAEDVPLEDLDIASPHPEPETTQG</sequence>
<dbReference type="PANTHER" id="PTHR15696">
    <property type="entry name" value="SMG-7 SUPPRESSOR WITH MORPHOLOGICAL EFFECT ON GENITALIA PROTEIN 7"/>
    <property type="match status" value="1"/>
</dbReference>
<feature type="region of interest" description="Disordered" evidence="1">
    <location>
        <begin position="96"/>
        <end position="255"/>
    </location>
</feature>
<gene>
    <name evidence="3" type="ORF">ACRE_032150</name>
</gene>
<evidence type="ECO:0000256" key="1">
    <source>
        <dbReference type="SAM" id="MobiDB-lite"/>
    </source>
</evidence>
<dbReference type="STRING" id="857340.A0A086T9C2"/>
<feature type="region of interest" description="Disordered" evidence="1">
    <location>
        <begin position="751"/>
        <end position="777"/>
    </location>
</feature>
<feature type="compositionally biased region" description="Polar residues" evidence="1">
    <location>
        <begin position="130"/>
        <end position="140"/>
    </location>
</feature>
<dbReference type="Pfam" id="PF10373">
    <property type="entry name" value="EST1_DNA_bind"/>
    <property type="match status" value="1"/>
</dbReference>
<evidence type="ECO:0000313" key="3">
    <source>
        <dbReference type="EMBL" id="KFH45954.1"/>
    </source>
</evidence>
<feature type="domain" description="DNA/RNA-binding" evidence="2">
    <location>
        <begin position="419"/>
        <end position="478"/>
    </location>
</feature>
<feature type="compositionally biased region" description="Polar residues" evidence="1">
    <location>
        <begin position="96"/>
        <end position="113"/>
    </location>
</feature>
<dbReference type="InterPro" id="IPR018834">
    <property type="entry name" value="DNA/RNA-bd_Est1-type"/>
</dbReference>
<feature type="compositionally biased region" description="Acidic residues" evidence="1">
    <location>
        <begin position="754"/>
        <end position="764"/>
    </location>
</feature>
<organism evidence="3 4">
    <name type="scientific">Hapsidospora chrysogenum (strain ATCC 11550 / CBS 779.69 / DSM 880 / IAM 14645 / JCM 23072 / IMI 49137)</name>
    <name type="common">Acremonium chrysogenum</name>
    <dbReference type="NCBI Taxonomy" id="857340"/>
    <lineage>
        <taxon>Eukaryota</taxon>
        <taxon>Fungi</taxon>
        <taxon>Dikarya</taxon>
        <taxon>Ascomycota</taxon>
        <taxon>Pezizomycotina</taxon>
        <taxon>Sordariomycetes</taxon>
        <taxon>Hypocreomycetidae</taxon>
        <taxon>Hypocreales</taxon>
        <taxon>Bionectriaceae</taxon>
        <taxon>Hapsidospora</taxon>
    </lineage>
</organism>
<dbReference type="HOGENOM" id="CLU_010014_2_1_1"/>
<dbReference type="Proteomes" id="UP000029964">
    <property type="component" value="Unassembled WGS sequence"/>
</dbReference>
<name>A0A086T9C2_HAPC1</name>
<dbReference type="InterPro" id="IPR011990">
    <property type="entry name" value="TPR-like_helical_dom_sf"/>
</dbReference>
<protein>
    <submittedName>
        <fullName evidence="3">Telomerase-binding protein-like protein</fullName>
    </submittedName>
</protein>
<reference evidence="4" key="1">
    <citation type="journal article" date="2014" name="Genome Announc.">
        <title>Genome sequence and annotation of Acremonium chrysogenum, producer of the beta-lactam antibiotic cephalosporin C.</title>
        <authorList>
            <person name="Terfehr D."/>
            <person name="Dahlmann T.A."/>
            <person name="Specht T."/>
            <person name="Zadra I."/>
            <person name="Kuernsteiner H."/>
            <person name="Kueck U."/>
        </authorList>
    </citation>
    <scope>NUCLEOTIDE SEQUENCE [LARGE SCALE GENOMIC DNA]</scope>
    <source>
        <strain evidence="4">ATCC 11550 / CBS 779.69 / DSM 880 / IAM 14645 / JCM 23072 / IMI 49137</strain>
    </source>
</reference>
<proteinExistence type="predicted"/>
<dbReference type="GO" id="GO:0000184">
    <property type="term" value="P:nuclear-transcribed mRNA catabolic process, nonsense-mediated decay"/>
    <property type="evidence" value="ECO:0007669"/>
    <property type="project" value="TreeGrafter"/>
</dbReference>
<dbReference type="GO" id="GO:0070034">
    <property type="term" value="F:telomerase RNA binding"/>
    <property type="evidence" value="ECO:0007669"/>
    <property type="project" value="TreeGrafter"/>
</dbReference>
<dbReference type="PANTHER" id="PTHR15696:SF0">
    <property type="entry name" value="TELOMERASE-BINDING PROTEIN EST1A"/>
    <property type="match status" value="1"/>
</dbReference>
<dbReference type="GO" id="GO:0005697">
    <property type="term" value="C:telomerase holoenzyme complex"/>
    <property type="evidence" value="ECO:0007669"/>
    <property type="project" value="TreeGrafter"/>
</dbReference>
<dbReference type="EMBL" id="JPKY01000025">
    <property type="protein sequence ID" value="KFH45954.1"/>
    <property type="molecule type" value="Genomic_DNA"/>
</dbReference>